<dbReference type="RefSeq" id="WP_159235395.1">
    <property type="nucleotide sequence ID" value="NZ_CACSIP010000075.1"/>
</dbReference>
<gene>
    <name evidence="1" type="ORF">AELLOGFF_02318</name>
</gene>
<keyword evidence="2" id="KW-1185">Reference proteome</keyword>
<dbReference type="InterPro" id="IPR036250">
    <property type="entry name" value="AcylCo_DH-like_C"/>
</dbReference>
<reference evidence="1 2" key="1">
    <citation type="submission" date="2019-11" db="EMBL/GenBank/DDBJ databases">
        <authorList>
            <person name="Holert J."/>
        </authorList>
    </citation>
    <scope>NUCLEOTIDE SEQUENCE [LARGE SCALE GENOMIC DNA]</scope>
    <source>
        <strain evidence="1">BC8_1</strain>
    </source>
</reference>
<accession>A0A5S9RBW8</accession>
<evidence type="ECO:0000313" key="1">
    <source>
        <dbReference type="EMBL" id="CAA0137621.1"/>
    </source>
</evidence>
<dbReference type="AlphaFoldDB" id="A0A5S9RBW8"/>
<dbReference type="EMBL" id="CACSIP010000075">
    <property type="protein sequence ID" value="CAA0137621.1"/>
    <property type="molecule type" value="Genomic_DNA"/>
</dbReference>
<protein>
    <recommendedName>
        <fullName evidence="3">Acyl-CoA dehydrogenase/oxidase C-terminal domain-containing protein</fullName>
    </recommendedName>
</protein>
<evidence type="ECO:0000313" key="2">
    <source>
        <dbReference type="Proteomes" id="UP000430146"/>
    </source>
</evidence>
<dbReference type="SUPFAM" id="SSF47203">
    <property type="entry name" value="Acyl-CoA dehydrogenase C-terminal domain-like"/>
    <property type="match status" value="1"/>
</dbReference>
<name>A0A5S9RBW8_MYCVN</name>
<proteinExistence type="predicted"/>
<evidence type="ECO:0008006" key="3">
    <source>
        <dbReference type="Google" id="ProtNLM"/>
    </source>
</evidence>
<dbReference type="GO" id="GO:0016627">
    <property type="term" value="F:oxidoreductase activity, acting on the CH-CH group of donors"/>
    <property type="evidence" value="ECO:0007669"/>
    <property type="project" value="InterPro"/>
</dbReference>
<organism evidence="1 2">
    <name type="scientific">Mycolicibacterium vanbaalenii</name>
    <name type="common">Mycobacterium vanbaalenii</name>
    <dbReference type="NCBI Taxonomy" id="110539"/>
    <lineage>
        <taxon>Bacteria</taxon>
        <taxon>Bacillati</taxon>
        <taxon>Actinomycetota</taxon>
        <taxon>Actinomycetes</taxon>
        <taxon>Mycobacteriales</taxon>
        <taxon>Mycobacteriaceae</taxon>
        <taxon>Mycolicibacterium</taxon>
    </lineage>
</organism>
<dbReference type="Proteomes" id="UP000430146">
    <property type="component" value="Unassembled WGS sequence"/>
</dbReference>
<sequence length="334" mass="35755">MSDIKWDLVEERVHRLFEELAHSQEPADSGGAITPVEFASVDALLADVGWPAIEADFPTEACELLFRAQGRTLAQTDCLSRAMLAELSWLPDDVNGIVLPDVRWGETPRAAQEVSGIIIGPFRGRVAVPVSGPMGTVSVGVVEASRLEGQRLDTFDSSVSWTSVSGPLDFPLVEASTEWYRAVSAAQRGLSTELVALADSVLMVFVDGGGDHTSTRELPSFVDVTCHQVAQATAVLEGARALLAESWRYGGRLSALAAKCAAGRAHRAVSELALQSLGLQSWTREPLIARYVARGMQLDALCGSHEHLEAVLGERLFEICTAGQPLPSVLTLAP</sequence>
<dbReference type="OrthoDB" id="8677713at2"/>